<evidence type="ECO:0000256" key="1">
    <source>
        <dbReference type="ARBA" id="ARBA00001966"/>
    </source>
</evidence>
<dbReference type="GO" id="GO:0008408">
    <property type="term" value="F:3'-5' exonuclease activity"/>
    <property type="evidence" value="ECO:0007669"/>
    <property type="project" value="UniProtKB-UniRule"/>
</dbReference>
<dbReference type="PROSITE" id="PS51192">
    <property type="entry name" value="HELICASE_ATP_BIND_1"/>
    <property type="match status" value="1"/>
</dbReference>
<protein>
    <recommendedName>
        <fullName evidence="8 9">3'-5' exonuclease DinG</fullName>
        <ecNumber evidence="8 9">3.1.-.-</ecNumber>
    </recommendedName>
</protein>
<dbReference type="KEGG" id="scib:HUG20_08325"/>
<dbReference type="CDD" id="cd06127">
    <property type="entry name" value="DEDDh"/>
    <property type="match status" value="1"/>
</dbReference>
<dbReference type="Gene3D" id="3.40.50.300">
    <property type="entry name" value="P-loop containing nucleotide triphosphate hydrolases"/>
    <property type="match status" value="2"/>
</dbReference>
<dbReference type="AlphaFoldDB" id="A0A7T7CFD8"/>
<dbReference type="Pfam" id="PF00270">
    <property type="entry name" value="DEAD"/>
    <property type="match status" value="1"/>
</dbReference>
<accession>A0A7T7CFD8</accession>
<evidence type="ECO:0000256" key="9">
    <source>
        <dbReference type="RuleBase" id="RU364106"/>
    </source>
</evidence>
<name>A0A7T7CFD8_9BACI</name>
<dbReference type="InterPro" id="IPR011545">
    <property type="entry name" value="DEAD/DEAH_box_helicase_dom"/>
</dbReference>
<dbReference type="EMBL" id="CP054706">
    <property type="protein sequence ID" value="QQK79889.1"/>
    <property type="molecule type" value="Genomic_DNA"/>
</dbReference>
<dbReference type="InterPro" id="IPR012337">
    <property type="entry name" value="RNaseH-like_sf"/>
</dbReference>
<keyword evidence="13" id="KW-0347">Helicase</keyword>
<dbReference type="Gene3D" id="3.30.420.10">
    <property type="entry name" value="Ribonuclease H-like superfamily/Ribonuclease H"/>
    <property type="match status" value="1"/>
</dbReference>
<dbReference type="InterPro" id="IPR045028">
    <property type="entry name" value="DinG/Rad3-like"/>
</dbReference>
<dbReference type="GO" id="GO:0003887">
    <property type="term" value="F:DNA-directed DNA polymerase activity"/>
    <property type="evidence" value="ECO:0007669"/>
    <property type="project" value="InterPro"/>
</dbReference>
<dbReference type="Pfam" id="PF00929">
    <property type="entry name" value="RNase_T"/>
    <property type="match status" value="1"/>
</dbReference>
<dbReference type="Pfam" id="PF13307">
    <property type="entry name" value="Helicase_C_2"/>
    <property type="match status" value="1"/>
</dbReference>
<dbReference type="SMART" id="SM00487">
    <property type="entry name" value="DEXDc"/>
    <property type="match status" value="1"/>
</dbReference>
<dbReference type="InterPro" id="IPR014001">
    <property type="entry name" value="Helicase_ATP-bd"/>
</dbReference>
<dbReference type="PROSITE" id="PS51194">
    <property type="entry name" value="HELICASE_CTER"/>
    <property type="match status" value="1"/>
</dbReference>
<evidence type="ECO:0000313" key="14">
    <source>
        <dbReference type="Proteomes" id="UP000595349"/>
    </source>
</evidence>
<dbReference type="PROSITE" id="PS51193">
    <property type="entry name" value="HELICASE_ATP_BIND_2"/>
    <property type="match status" value="1"/>
</dbReference>
<dbReference type="EC" id="3.1.-.-" evidence="8 9"/>
<evidence type="ECO:0000256" key="5">
    <source>
        <dbReference type="ARBA" id="ARBA00022839"/>
    </source>
</evidence>
<dbReference type="NCBIfam" id="TIGR01407">
    <property type="entry name" value="dinG_rel"/>
    <property type="match status" value="1"/>
</dbReference>
<dbReference type="GO" id="GO:0003677">
    <property type="term" value="F:DNA binding"/>
    <property type="evidence" value="ECO:0007669"/>
    <property type="project" value="InterPro"/>
</dbReference>
<dbReference type="SMART" id="SM00491">
    <property type="entry name" value="HELICc2"/>
    <property type="match status" value="1"/>
</dbReference>
<evidence type="ECO:0000313" key="13">
    <source>
        <dbReference type="EMBL" id="QQK79889.1"/>
    </source>
</evidence>
<dbReference type="SUPFAM" id="SSF53098">
    <property type="entry name" value="Ribonuclease H-like"/>
    <property type="match status" value="1"/>
</dbReference>
<comment type="cofactor">
    <cofactor evidence="1">
        <name>[4Fe-4S] cluster</name>
        <dbReference type="ChEBI" id="CHEBI:49883"/>
    </cofactor>
</comment>
<dbReference type="GO" id="GO:0043139">
    <property type="term" value="F:5'-3' DNA helicase activity"/>
    <property type="evidence" value="ECO:0007669"/>
    <property type="project" value="UniProtKB-EC"/>
</dbReference>
<dbReference type="SUPFAM" id="SSF52540">
    <property type="entry name" value="P-loop containing nucleoside triphosphate hydrolases"/>
    <property type="match status" value="1"/>
</dbReference>
<comment type="function">
    <text evidence="8 9">3'-5' exonuclease.</text>
</comment>
<comment type="similarity">
    <text evidence="8 9">Belongs to the helicase family. DinG subfamily. Type 2 sub-subfamily.</text>
</comment>
<gene>
    <name evidence="8 9 13" type="primary">dinG</name>
    <name evidence="13" type="ORF">HUG20_08325</name>
</gene>
<keyword evidence="3 8" id="KW-0547">Nucleotide-binding</keyword>
<dbReference type="InterPro" id="IPR014013">
    <property type="entry name" value="Helic_SF1/SF2_ATP-bd_DinG/Rad3"/>
</dbReference>
<dbReference type="InterPro" id="IPR006054">
    <property type="entry name" value="DnaQ"/>
</dbReference>
<keyword evidence="6 8" id="KW-0067">ATP-binding</keyword>
<dbReference type="InterPro" id="IPR013520">
    <property type="entry name" value="Ribonucl_H"/>
</dbReference>
<comment type="catalytic activity">
    <reaction evidence="7">
        <text>ATP + H2O = ADP + phosphate + H(+)</text>
        <dbReference type="Rhea" id="RHEA:13065"/>
        <dbReference type="ChEBI" id="CHEBI:15377"/>
        <dbReference type="ChEBI" id="CHEBI:15378"/>
        <dbReference type="ChEBI" id="CHEBI:30616"/>
        <dbReference type="ChEBI" id="CHEBI:43474"/>
        <dbReference type="ChEBI" id="CHEBI:456216"/>
        <dbReference type="EC" id="5.6.2.3"/>
    </reaction>
</comment>
<dbReference type="GO" id="GO:0006260">
    <property type="term" value="P:DNA replication"/>
    <property type="evidence" value="ECO:0007669"/>
    <property type="project" value="InterPro"/>
</dbReference>
<dbReference type="InterPro" id="IPR001650">
    <property type="entry name" value="Helicase_C-like"/>
</dbReference>
<evidence type="ECO:0000259" key="11">
    <source>
        <dbReference type="PROSITE" id="PS51193"/>
    </source>
</evidence>
<dbReference type="FunFam" id="3.30.420.10:FF:000045">
    <property type="entry name" value="3'-5' exonuclease DinG"/>
    <property type="match status" value="1"/>
</dbReference>
<dbReference type="PANTHER" id="PTHR11472">
    <property type="entry name" value="DNA REPAIR DEAD HELICASE RAD3/XP-D SUBFAMILY MEMBER"/>
    <property type="match status" value="1"/>
</dbReference>
<dbReference type="SMART" id="SM00479">
    <property type="entry name" value="EXOIII"/>
    <property type="match status" value="1"/>
</dbReference>
<evidence type="ECO:0000256" key="3">
    <source>
        <dbReference type="ARBA" id="ARBA00022741"/>
    </source>
</evidence>
<feature type="short sequence motif" description="DEAH box" evidence="8">
    <location>
        <begin position="473"/>
        <end position="476"/>
    </location>
</feature>
<reference evidence="13 14" key="1">
    <citation type="submission" date="2020-06" db="EMBL/GenBank/DDBJ databases">
        <title>Genomic analysis of Salicibibacter sp. NKC21-4.</title>
        <authorList>
            <person name="Oh Y.J."/>
        </authorList>
    </citation>
    <scope>NUCLEOTIDE SEQUENCE [LARGE SCALE GENOMIC DNA]</scope>
    <source>
        <strain evidence="13 14">NKC21-4</strain>
    </source>
</reference>
<evidence type="ECO:0000256" key="2">
    <source>
        <dbReference type="ARBA" id="ARBA00022722"/>
    </source>
</evidence>
<dbReference type="HAMAP" id="MF_02206">
    <property type="entry name" value="DinG_exonucl"/>
    <property type="match status" value="1"/>
</dbReference>
<dbReference type="NCBIfam" id="TIGR00573">
    <property type="entry name" value="dnaq"/>
    <property type="match status" value="1"/>
</dbReference>
<evidence type="ECO:0000256" key="4">
    <source>
        <dbReference type="ARBA" id="ARBA00022801"/>
    </source>
</evidence>
<evidence type="ECO:0000256" key="8">
    <source>
        <dbReference type="HAMAP-Rule" id="MF_02206"/>
    </source>
</evidence>
<feature type="binding site" evidence="8">
    <location>
        <begin position="290"/>
        <end position="297"/>
    </location>
    <ligand>
        <name>ATP</name>
        <dbReference type="ChEBI" id="CHEBI:30616"/>
    </ligand>
</feature>
<proteinExistence type="inferred from homology"/>
<sequence length="946" mass="107226">MNAMTIDKSNKFVVIDVETTGNRLQDGDRIIEIGLAVVWNGQVTKTFSSFVSCDRKIPSFVSRLTGITEDDLMDAPLFSELAPDILNDLDGACLVAHHIDFDLHFLNNELVEAGYEGFRGDVLDTVEMARMLYPTLDGYRLASLADQFNLSHENPHRAGSDAEVTAHLLLLMLKKLDALPHVTLQQLEACTTDMYRGLHLWVYDAMKTARTRHRKKASTYDIYQDFALKKQTATRAEVKATIPFNAEDFFGMNGALANVSPSFEHRDGQEHMADNVYACFADGKHLIAEAATGTGKTLAYLYPAVVKSREKNRPVVIATETVALQQQIKDRDVPLLEKGLSLPIEATVLKGRSHYLCLQKFAHFLEQIRGTRQASYDEQLSAAQLLIWLTETETGDVEELNLPNGGYALWDELKSDPESCTHSNCAFFSRCFYPRTKENARQADIIITNHALLFTDHFQGTRTLPAYEYLVVDEAHHLEEAAGRHLGATMSYQHFMRLYNQFGVQEHAGLFADISVLIDRHPTAVSADWLSERKRELQSLHHEWNQLFTVLQTAIVKNDKRTREKSEVYIPDDVLNAHVFDVWKRTEAGGNDVIRAWRSLIRTLKNEALAPAEETLLQKVNTLCNDLEEAQTILASLLTSEEKNEVYWAESDANKRPDRLRLYRRPINISEQLAGDFFSNTKSIILTSATLTVKGSFQYTIDQLGLTNAQPECLQLASPFQYEKQAQLLVPEDFPDIRLDGEERFTDAVAHFICSLTSCVNGRMLVLFTSHQMVKDVSKLMKPHMQDLSYSLFAQGVNGDNRSKLVKQFRSHERSILMGTTTFWEGIDLPGEDVRALIIVRLPFAPPDDPVYMAKAKQIEADGSNAFSRLALPRAVLRFKQGFGRLIRTKRDRGLVFVLDKRLIQARYGKVFLRSLPTMPQLFAPAEQLLARAEEFYQEYQEDDPR</sequence>
<evidence type="ECO:0000256" key="7">
    <source>
        <dbReference type="ARBA" id="ARBA00048954"/>
    </source>
</evidence>
<feature type="domain" description="Helicase C-terminal" evidence="12">
    <location>
        <begin position="752"/>
        <end position="931"/>
    </location>
</feature>
<dbReference type="InterPro" id="IPR006555">
    <property type="entry name" value="ATP-dep_Helicase_C"/>
</dbReference>
<evidence type="ECO:0000256" key="6">
    <source>
        <dbReference type="ARBA" id="ARBA00022840"/>
    </source>
</evidence>
<dbReference type="InterPro" id="IPR036397">
    <property type="entry name" value="RNaseH_sf"/>
</dbReference>
<evidence type="ECO:0000259" key="10">
    <source>
        <dbReference type="PROSITE" id="PS51192"/>
    </source>
</evidence>
<dbReference type="NCBIfam" id="NF005981">
    <property type="entry name" value="PRK08074.1"/>
    <property type="match status" value="1"/>
</dbReference>
<dbReference type="GO" id="GO:0016818">
    <property type="term" value="F:hydrolase activity, acting on acid anhydrides, in phosphorus-containing anhydrides"/>
    <property type="evidence" value="ECO:0007669"/>
    <property type="project" value="InterPro"/>
</dbReference>
<keyword evidence="2 8" id="KW-0540">Nuclease</keyword>
<dbReference type="InterPro" id="IPR027417">
    <property type="entry name" value="P-loop_NTPase"/>
</dbReference>
<organism evidence="13 14">
    <name type="scientific">Salicibibacter cibi</name>
    <dbReference type="NCBI Taxonomy" id="2743001"/>
    <lineage>
        <taxon>Bacteria</taxon>
        <taxon>Bacillati</taxon>
        <taxon>Bacillota</taxon>
        <taxon>Bacilli</taxon>
        <taxon>Bacillales</taxon>
        <taxon>Bacillaceae</taxon>
        <taxon>Salicibibacter</taxon>
    </lineage>
</organism>
<evidence type="ECO:0000259" key="12">
    <source>
        <dbReference type="PROSITE" id="PS51194"/>
    </source>
</evidence>
<keyword evidence="4 8" id="KW-0378">Hydrolase</keyword>
<dbReference type="PANTHER" id="PTHR11472:SF34">
    <property type="entry name" value="REGULATOR OF TELOMERE ELONGATION HELICASE 1"/>
    <property type="match status" value="1"/>
</dbReference>
<feature type="domain" description="Helicase ATP-binding" evidence="11">
    <location>
        <begin position="255"/>
        <end position="521"/>
    </location>
</feature>
<dbReference type="InterPro" id="IPR006310">
    <property type="entry name" value="DinG"/>
</dbReference>
<keyword evidence="14" id="KW-1185">Reference proteome</keyword>
<feature type="domain" description="Helicase ATP-binding" evidence="10">
    <location>
        <begin position="277"/>
        <end position="508"/>
    </location>
</feature>
<dbReference type="GO" id="GO:0005524">
    <property type="term" value="F:ATP binding"/>
    <property type="evidence" value="ECO:0007669"/>
    <property type="project" value="UniProtKB-UniRule"/>
</dbReference>
<keyword evidence="5 8" id="KW-0269">Exonuclease</keyword>
<dbReference type="Proteomes" id="UP000595349">
    <property type="component" value="Chromosome"/>
</dbReference>